<dbReference type="AlphaFoldDB" id="A0AAV9V469"/>
<organism evidence="1 2">
    <name type="scientific">Orbilia brochopaga</name>
    <dbReference type="NCBI Taxonomy" id="3140254"/>
    <lineage>
        <taxon>Eukaryota</taxon>
        <taxon>Fungi</taxon>
        <taxon>Dikarya</taxon>
        <taxon>Ascomycota</taxon>
        <taxon>Pezizomycotina</taxon>
        <taxon>Orbiliomycetes</taxon>
        <taxon>Orbiliales</taxon>
        <taxon>Orbiliaceae</taxon>
        <taxon>Orbilia</taxon>
    </lineage>
</organism>
<comment type="caution">
    <text evidence="1">The sequence shown here is derived from an EMBL/GenBank/DDBJ whole genome shotgun (WGS) entry which is preliminary data.</text>
</comment>
<evidence type="ECO:0000313" key="1">
    <source>
        <dbReference type="EMBL" id="KAK6353600.1"/>
    </source>
</evidence>
<evidence type="ECO:0000313" key="2">
    <source>
        <dbReference type="Proteomes" id="UP001375240"/>
    </source>
</evidence>
<dbReference type="EMBL" id="JAVHNQ010000003">
    <property type="protein sequence ID" value="KAK6353600.1"/>
    <property type="molecule type" value="Genomic_DNA"/>
</dbReference>
<name>A0AAV9V469_9PEZI</name>
<keyword evidence="2" id="KW-1185">Reference proteome</keyword>
<accession>A0AAV9V469</accession>
<evidence type="ECO:0008006" key="3">
    <source>
        <dbReference type="Google" id="ProtNLM"/>
    </source>
</evidence>
<protein>
    <recommendedName>
        <fullName evidence="3">F-box domain-containing protein</fullName>
    </recommendedName>
</protein>
<reference evidence="1 2" key="1">
    <citation type="submission" date="2019-10" db="EMBL/GenBank/DDBJ databases">
        <authorList>
            <person name="Palmer J.M."/>
        </authorList>
    </citation>
    <scope>NUCLEOTIDE SEQUENCE [LARGE SCALE GENOMIC DNA]</scope>
    <source>
        <strain evidence="1 2">TWF696</strain>
    </source>
</reference>
<proteinExistence type="predicted"/>
<sequence length="543" mass="62010">MAGLSAVCPQTFRDNAIVLCVLDYLGEEDIACFRLTCRSVYELGERHHLNAIYQVHKLFTRCARSLDNFARIARRPELNSRVRHVRLYVCSPYSSGRFIPNRMCPETYSHYGAGWDMFMHAPTDVEMRQLPADAFQTIEGMRKDYRAMEGKKREKDALNLKRLGRRLRSAFKKFPSIETLRFEPVSDDLGFATVPLSRVDINLFYPSANLCPGTHIPEALLNPNRLQISTDDGDSDSFNDFWSAAAGAIVNAPQLSSLRVIRFESFCDGISAKWFKQQQSKLDIYRTAFPKLRELGITAWNDFMNPGIFEVGDARDSAVTVWRWIEAIGSSHLEVVRLALNSDRQNPNLFRLIHLPPTTVAFPCLKQLLLRGFDLSPDFVESLLRQAPAVKALLIQAIFHIDAREKKKAQADSLIRLVNFLRAERRNIRVIHLAMRCSLNWAGGEDHSQSTPQKTIYYGQTFCPPLRLNILCGCRMSSTKSIPGGYMWIEVKCDALRAKPHIYKPVLRLIWSWLGVEGVSTEVDETLLNGHCRLYQRFMLESL</sequence>
<gene>
    <name evidence="1" type="ORF">TWF696_005563</name>
</gene>
<dbReference type="Proteomes" id="UP001375240">
    <property type="component" value="Unassembled WGS sequence"/>
</dbReference>